<comment type="caution">
    <text evidence="3">The sequence shown here is derived from an EMBL/GenBank/DDBJ whole genome shotgun (WGS) entry which is preliminary data.</text>
</comment>
<feature type="region of interest" description="Disordered" evidence="1">
    <location>
        <begin position="210"/>
        <end position="235"/>
    </location>
</feature>
<reference evidence="2" key="4">
    <citation type="submission" date="2024-05" db="EMBL/GenBank/DDBJ databases">
        <authorList>
            <person name="Sun Q."/>
            <person name="Zhou Y."/>
        </authorList>
    </citation>
    <scope>NUCLEOTIDE SEQUENCE</scope>
    <source>
        <strain evidence="2">CGMCC 1.15287</strain>
    </source>
</reference>
<evidence type="ECO:0000313" key="4">
    <source>
        <dbReference type="Proteomes" id="UP000532273"/>
    </source>
</evidence>
<reference evidence="5" key="2">
    <citation type="journal article" date="2019" name="Int. J. Syst. Evol. Microbiol.">
        <title>The Global Catalogue of Microorganisms (GCM) 10K type strain sequencing project: providing services to taxonomists for standard genome sequencing and annotation.</title>
        <authorList>
            <consortium name="The Broad Institute Genomics Platform"/>
            <consortium name="The Broad Institute Genome Sequencing Center for Infectious Disease"/>
            <person name="Wu L."/>
            <person name="Ma J."/>
        </authorList>
    </citation>
    <scope>NUCLEOTIDE SEQUENCE [LARGE SCALE GENOMIC DNA]</scope>
    <source>
        <strain evidence="5">CGMCC 1.15287</strain>
    </source>
</reference>
<dbReference type="Proteomes" id="UP000532273">
    <property type="component" value="Unassembled WGS sequence"/>
</dbReference>
<protein>
    <submittedName>
        <fullName evidence="3">Uncharacterized protein</fullName>
    </submittedName>
</protein>
<dbReference type="EMBL" id="BMHZ01000002">
    <property type="protein sequence ID" value="GGH03233.1"/>
    <property type="molecule type" value="Genomic_DNA"/>
</dbReference>
<accession>A0A7W6P490</accession>
<dbReference type="Proteomes" id="UP000642938">
    <property type="component" value="Unassembled WGS sequence"/>
</dbReference>
<gene>
    <name evidence="2" type="ORF">GCM10007422_18150</name>
    <name evidence="3" type="ORF">GGQ60_000662</name>
</gene>
<evidence type="ECO:0000313" key="5">
    <source>
        <dbReference type="Proteomes" id="UP000642938"/>
    </source>
</evidence>
<reference evidence="2" key="1">
    <citation type="journal article" date="2014" name="Int. J. Syst. Evol. Microbiol.">
        <title>Complete genome of a new Firmicutes species belonging to the dominant human colonic microbiota ('Ruminococcus bicirculans') reveals two chromosomes and a selective capacity to utilize plant glucans.</title>
        <authorList>
            <consortium name="NISC Comparative Sequencing Program"/>
            <person name="Wegmann U."/>
            <person name="Louis P."/>
            <person name="Goesmann A."/>
            <person name="Henrissat B."/>
            <person name="Duncan S.H."/>
            <person name="Flint H.J."/>
        </authorList>
    </citation>
    <scope>NUCLEOTIDE SEQUENCE</scope>
    <source>
        <strain evidence="2">CGMCC 1.15287</strain>
    </source>
</reference>
<dbReference type="AlphaFoldDB" id="A0A7W6P490"/>
<evidence type="ECO:0000313" key="3">
    <source>
        <dbReference type="EMBL" id="MBB4106702.1"/>
    </source>
</evidence>
<feature type="compositionally biased region" description="Basic and acidic residues" evidence="1">
    <location>
        <begin position="219"/>
        <end position="235"/>
    </location>
</feature>
<dbReference type="RefSeq" id="WP_183759941.1">
    <property type="nucleotide sequence ID" value="NZ_BMHZ01000002.1"/>
</dbReference>
<proteinExistence type="predicted"/>
<name>A0A7W6P490_9SPHI</name>
<organism evidence="3 4">
    <name type="scientific">Pedobacter zeae</name>
    <dbReference type="NCBI Taxonomy" id="1737356"/>
    <lineage>
        <taxon>Bacteria</taxon>
        <taxon>Pseudomonadati</taxon>
        <taxon>Bacteroidota</taxon>
        <taxon>Sphingobacteriia</taxon>
        <taxon>Sphingobacteriales</taxon>
        <taxon>Sphingobacteriaceae</taxon>
        <taxon>Pedobacter</taxon>
    </lineage>
</organism>
<dbReference type="EMBL" id="JACIEF010000001">
    <property type="protein sequence ID" value="MBB4106702.1"/>
    <property type="molecule type" value="Genomic_DNA"/>
</dbReference>
<evidence type="ECO:0000256" key="1">
    <source>
        <dbReference type="SAM" id="MobiDB-lite"/>
    </source>
</evidence>
<evidence type="ECO:0000313" key="2">
    <source>
        <dbReference type="EMBL" id="GGH03233.1"/>
    </source>
</evidence>
<sequence length="235" mass="26807">MKKVFIICLFLISCQEAPQKIKAGKYTRQKAKVLENYTDIAESEISRKKFDMGVLTFHNPIILDSSVFAPVNGKTTLPVKAGDKVFVDNRGVPHDEDMVSYRYRGRFGSLNSYVVEVHLYEDDFFLLINAVTGRQDTLNGFPFLSPDKRKIFCSRYNPYETYEKVPPPTCDVEIHLLKGTTISQIIRKPLKNDIMQAYWKNSNTIYTKVASGQGGSDSSYRELRLTEKRPDGGKQ</sequence>
<keyword evidence="5" id="KW-1185">Reference proteome</keyword>
<reference evidence="3 4" key="3">
    <citation type="submission" date="2020-08" db="EMBL/GenBank/DDBJ databases">
        <title>Genomic Encyclopedia of Type Strains, Phase IV (KMG-IV): sequencing the most valuable type-strain genomes for metagenomic binning, comparative biology and taxonomic classification.</title>
        <authorList>
            <person name="Goeker M."/>
        </authorList>
    </citation>
    <scope>NUCLEOTIDE SEQUENCE [LARGE SCALE GENOMIC DNA]</scope>
    <source>
        <strain evidence="3 4">DSM 100774</strain>
    </source>
</reference>